<dbReference type="NCBIfam" id="NF008185">
    <property type="entry name" value="PRK10936.1"/>
    <property type="match status" value="1"/>
</dbReference>
<dbReference type="Proteomes" id="UP000001558">
    <property type="component" value="Chromosome"/>
</dbReference>
<evidence type="ECO:0000259" key="5">
    <source>
        <dbReference type="Pfam" id="PF13407"/>
    </source>
</evidence>
<dbReference type="GO" id="GO:0030246">
    <property type="term" value="F:carbohydrate binding"/>
    <property type="evidence" value="ECO:0007669"/>
    <property type="project" value="UniProtKB-ARBA"/>
</dbReference>
<evidence type="ECO:0000256" key="2">
    <source>
        <dbReference type="ARBA" id="ARBA00007639"/>
    </source>
</evidence>
<dbReference type="GO" id="GO:0030313">
    <property type="term" value="C:cell envelope"/>
    <property type="evidence" value="ECO:0007669"/>
    <property type="project" value="UniProtKB-SubCell"/>
</dbReference>
<dbReference type="KEGG" id="slo:Shew_2802"/>
<sequence length="387" mass="42604" precursor="true">MVKHNKSPFFRAFSLCACLHGLAIAAGFSISVTANAVETWSLEQRTPYNAKLQQVKTLSYRPLSTAKRPWRLCALVPHLKDAYWIGIDYGLVTRAQTLGVALELFEAGSYYGKAKQLEQLEHCMKSDFDAILLGTVDPELLKQYQGQISKPMLALVNRLDSPLVSTRIGVNWYQMGWHAGDFIHRTTAKQPGKANTEQANTDQTNTGQAVQLALLLGPEKLGGSTWVEQGIMEALEGSNVSISSNRHADNNRDLYRDQLHHLLKDHRPDYILGSAVAIEAAIGALAQKDTAQDIALVSSYLSPATLRGLYRHRVAFSSDDQVVLQGKLAIDVVVRELEGAAPFGDIGPRIKGLTPDNIQMKQLTDSLAPADFYPIYRVEAPKATPQP</sequence>
<keyword evidence="3 4" id="KW-0732">Signal</keyword>
<dbReference type="CDD" id="cd06306">
    <property type="entry name" value="PBP1_TorT-like"/>
    <property type="match status" value="1"/>
</dbReference>
<name>A3QGS0_SHELP</name>
<evidence type="ECO:0000313" key="6">
    <source>
        <dbReference type="EMBL" id="ABO24668.1"/>
    </source>
</evidence>
<dbReference type="InterPro" id="IPR028082">
    <property type="entry name" value="Peripla_BP_I"/>
</dbReference>
<comment type="subcellular location">
    <subcellularLocation>
        <location evidence="1">Cell envelope</location>
    </subcellularLocation>
</comment>
<dbReference type="AlphaFoldDB" id="A3QGS0"/>
<evidence type="ECO:0000256" key="3">
    <source>
        <dbReference type="ARBA" id="ARBA00022729"/>
    </source>
</evidence>
<organism evidence="6 7">
    <name type="scientific">Shewanella loihica (strain ATCC BAA-1088 / PV-4)</name>
    <dbReference type="NCBI Taxonomy" id="323850"/>
    <lineage>
        <taxon>Bacteria</taxon>
        <taxon>Pseudomonadati</taxon>
        <taxon>Pseudomonadota</taxon>
        <taxon>Gammaproteobacteria</taxon>
        <taxon>Alteromonadales</taxon>
        <taxon>Shewanellaceae</taxon>
        <taxon>Shewanella</taxon>
    </lineage>
</organism>
<dbReference type="PANTHER" id="PTHR46847">
    <property type="entry name" value="D-ALLOSE-BINDING PERIPLASMIC PROTEIN-RELATED"/>
    <property type="match status" value="1"/>
</dbReference>
<feature type="signal peptide" evidence="4">
    <location>
        <begin position="1"/>
        <end position="36"/>
    </location>
</feature>
<dbReference type="Gene3D" id="3.40.50.2300">
    <property type="match status" value="2"/>
</dbReference>
<evidence type="ECO:0000313" key="7">
    <source>
        <dbReference type="Proteomes" id="UP000001558"/>
    </source>
</evidence>
<dbReference type="EMBL" id="CP000606">
    <property type="protein sequence ID" value="ABO24668.1"/>
    <property type="molecule type" value="Genomic_DNA"/>
</dbReference>
<dbReference type="SUPFAM" id="SSF53822">
    <property type="entry name" value="Periplasmic binding protein-like I"/>
    <property type="match status" value="1"/>
</dbReference>
<comment type="similarity">
    <text evidence="2">Belongs to the bacterial solute-binding protein 2 family.</text>
</comment>
<protein>
    <submittedName>
        <fullName evidence="6">TonB box domain protein</fullName>
    </submittedName>
</protein>
<reference evidence="6 7" key="1">
    <citation type="submission" date="2007-03" db="EMBL/GenBank/DDBJ databases">
        <title>Complete sequence of Shewanella loihica PV-4.</title>
        <authorList>
            <consortium name="US DOE Joint Genome Institute"/>
            <person name="Copeland A."/>
            <person name="Lucas S."/>
            <person name="Lapidus A."/>
            <person name="Barry K."/>
            <person name="Detter J.C."/>
            <person name="Glavina del Rio T."/>
            <person name="Hammon N."/>
            <person name="Israni S."/>
            <person name="Dalin E."/>
            <person name="Tice H."/>
            <person name="Pitluck S."/>
            <person name="Chain P."/>
            <person name="Malfatti S."/>
            <person name="Shin M."/>
            <person name="Vergez L."/>
            <person name="Schmutz J."/>
            <person name="Larimer F."/>
            <person name="Land M."/>
            <person name="Hauser L."/>
            <person name="Kyrpides N."/>
            <person name="Mikhailova N."/>
            <person name="Romine M.F."/>
            <person name="Serres G."/>
            <person name="Fredrickson J."/>
            <person name="Tiedje J."/>
            <person name="Richardson P."/>
        </authorList>
    </citation>
    <scope>NUCLEOTIDE SEQUENCE [LARGE SCALE GENOMIC DNA]</scope>
    <source>
        <strain evidence="7">ATCC BAA-1088 / PV-4</strain>
    </source>
</reference>
<feature type="chain" id="PRO_5002657684" evidence="4">
    <location>
        <begin position="37"/>
        <end position="387"/>
    </location>
</feature>
<dbReference type="InterPro" id="IPR025997">
    <property type="entry name" value="SBP_2_dom"/>
</dbReference>
<dbReference type="STRING" id="323850.Shew_2802"/>
<dbReference type="eggNOG" id="COG1879">
    <property type="taxonomic scope" value="Bacteria"/>
</dbReference>
<proteinExistence type="inferred from homology"/>
<feature type="domain" description="Periplasmic binding protein" evidence="5">
    <location>
        <begin position="76"/>
        <end position="340"/>
    </location>
</feature>
<evidence type="ECO:0000256" key="4">
    <source>
        <dbReference type="SAM" id="SignalP"/>
    </source>
</evidence>
<evidence type="ECO:0000256" key="1">
    <source>
        <dbReference type="ARBA" id="ARBA00004196"/>
    </source>
</evidence>
<keyword evidence="7" id="KW-1185">Reference proteome</keyword>
<dbReference type="HOGENOM" id="CLU_053104_0_0_6"/>
<accession>A3QGS0</accession>
<gene>
    <name evidence="6" type="ordered locus">Shew_2802</name>
</gene>
<dbReference type="GO" id="GO:0055085">
    <property type="term" value="P:transmembrane transport"/>
    <property type="evidence" value="ECO:0007669"/>
    <property type="project" value="UniProtKB-ARBA"/>
</dbReference>
<dbReference type="NCBIfam" id="TIGR02955">
    <property type="entry name" value="TMAO_TorT"/>
    <property type="match status" value="1"/>
</dbReference>
<dbReference type="RefSeq" id="WP_011866599.1">
    <property type="nucleotide sequence ID" value="NC_009092.1"/>
</dbReference>
<dbReference type="PANTHER" id="PTHR46847:SF1">
    <property type="entry name" value="D-ALLOSE-BINDING PERIPLASMIC PROTEIN-RELATED"/>
    <property type="match status" value="1"/>
</dbReference>
<dbReference type="Pfam" id="PF13407">
    <property type="entry name" value="Peripla_BP_4"/>
    <property type="match status" value="1"/>
</dbReference>
<dbReference type="InterPro" id="IPR014301">
    <property type="entry name" value="TMAO_TorT"/>
</dbReference>